<feature type="domain" description="OmpA-like" evidence="6">
    <location>
        <begin position="519"/>
        <end position="642"/>
    </location>
</feature>
<evidence type="ECO:0000313" key="8">
    <source>
        <dbReference type="Proteomes" id="UP000740413"/>
    </source>
</evidence>
<comment type="caution">
    <text evidence="7">The sequence shown here is derived from an EMBL/GenBank/DDBJ whole genome shotgun (WGS) entry which is preliminary data.</text>
</comment>
<accession>A0ABS5WGI4</accession>
<dbReference type="PANTHER" id="PTHR30329:SF21">
    <property type="entry name" value="LIPOPROTEIN YIAD-RELATED"/>
    <property type="match status" value="1"/>
</dbReference>
<dbReference type="InterPro" id="IPR006665">
    <property type="entry name" value="OmpA-like"/>
</dbReference>
<keyword evidence="5" id="KW-0732">Signal</keyword>
<dbReference type="SUPFAM" id="SSF103088">
    <property type="entry name" value="OmpA-like"/>
    <property type="match status" value="1"/>
</dbReference>
<evidence type="ECO:0000313" key="7">
    <source>
        <dbReference type="EMBL" id="MBT2162473.1"/>
    </source>
</evidence>
<dbReference type="PRINTS" id="PR01021">
    <property type="entry name" value="OMPADOMAIN"/>
</dbReference>
<feature type="chain" id="PRO_5045128563" evidence="5">
    <location>
        <begin position="20"/>
        <end position="646"/>
    </location>
</feature>
<evidence type="ECO:0000256" key="5">
    <source>
        <dbReference type="SAM" id="SignalP"/>
    </source>
</evidence>
<dbReference type="Gene3D" id="3.30.1330.60">
    <property type="entry name" value="OmpA-like domain"/>
    <property type="match status" value="1"/>
</dbReference>
<evidence type="ECO:0000256" key="3">
    <source>
        <dbReference type="ARBA" id="ARBA00023237"/>
    </source>
</evidence>
<dbReference type="Proteomes" id="UP000740413">
    <property type="component" value="Unassembled WGS sequence"/>
</dbReference>
<proteinExistence type="predicted"/>
<organism evidence="7 8">
    <name type="scientific">Zobellia barbeyronii</name>
    <dbReference type="NCBI Taxonomy" id="2748009"/>
    <lineage>
        <taxon>Bacteria</taxon>
        <taxon>Pseudomonadati</taxon>
        <taxon>Bacteroidota</taxon>
        <taxon>Flavobacteriia</taxon>
        <taxon>Flavobacteriales</taxon>
        <taxon>Flavobacteriaceae</taxon>
        <taxon>Zobellia</taxon>
    </lineage>
</organism>
<keyword evidence="3" id="KW-0998">Cell outer membrane</keyword>
<evidence type="ECO:0000256" key="2">
    <source>
        <dbReference type="ARBA" id="ARBA00023136"/>
    </source>
</evidence>
<feature type="signal peptide" evidence="5">
    <location>
        <begin position="1"/>
        <end position="19"/>
    </location>
</feature>
<dbReference type="InterPro" id="IPR006664">
    <property type="entry name" value="OMP_bac"/>
</dbReference>
<dbReference type="EMBL" id="JACATN010000004">
    <property type="protein sequence ID" value="MBT2162473.1"/>
    <property type="molecule type" value="Genomic_DNA"/>
</dbReference>
<dbReference type="RefSeq" id="WP_214612494.1">
    <property type="nucleotide sequence ID" value="NZ_JACATN010000004.1"/>
</dbReference>
<evidence type="ECO:0000256" key="4">
    <source>
        <dbReference type="PROSITE-ProRule" id="PRU00473"/>
    </source>
</evidence>
<dbReference type="CDD" id="cd07185">
    <property type="entry name" value="OmpA_C-like"/>
    <property type="match status" value="1"/>
</dbReference>
<keyword evidence="2 4" id="KW-0472">Membrane</keyword>
<dbReference type="PANTHER" id="PTHR30329">
    <property type="entry name" value="STATOR ELEMENT OF FLAGELLAR MOTOR COMPLEX"/>
    <property type="match status" value="1"/>
</dbReference>
<protein>
    <submittedName>
        <fullName evidence="7">OmpA family protein</fullName>
    </submittedName>
</protein>
<evidence type="ECO:0000256" key="1">
    <source>
        <dbReference type="ARBA" id="ARBA00004442"/>
    </source>
</evidence>
<reference evidence="8" key="2">
    <citation type="submission" date="2023-07" db="EMBL/GenBank/DDBJ databases">
        <title>Zobellia barbeyronii sp. nov., a new marine flavobacterium, isolated from green and red algae.</title>
        <authorList>
            <person name="Nedashkovskaya O.I."/>
            <person name="Otstavnykh N."/>
            <person name="Zhukova N."/>
            <person name="Guzev K."/>
            <person name="Chausova V."/>
            <person name="Tekutyeva L."/>
            <person name="Mikhailov V."/>
            <person name="Isaeva M."/>
        </authorList>
    </citation>
    <scope>NUCLEOTIDE SEQUENCE [LARGE SCALE GENOMIC DNA]</scope>
    <source>
        <strain evidence="8">KMM 6746</strain>
    </source>
</reference>
<gene>
    <name evidence="7" type="ORF">HW347_14470</name>
</gene>
<sequence length="646" mass="72620">MKFRIFILFFALAVGFSYGQEVTSKADNYFYSYAYDDAIIEYNKQMQQGKFITNNQLLNLADSYFQTGEYNKASKLYLDINKNDTIMSAHRFNKMLQSLAKISEQERVKAFLKSKSNSLESELVQNAEFNYLLFDKKETESAGFFIFTLTGNSEFSDFSPAFHDDKLLFSSGRKNKSKRIYGPSGESYLDIYEADIEKGGNIGNVSVYKGVPDSPFHKSTPFYSSTTGGTYYVLSNAKGKNLAFDEKGKNALAIGMAYEGGLFRFLLKDLSTSFYYPFYDDENERLYFAANFEDSYGGTDLYYVVTNNGQVMSEPINMGPRINTPGNEIAPFVYDNSLFFSSDVFYGVGGMDVYRSNIQPDNTFSIPVNLGEGINSKYDEFGFVIRPGEGHELMGYFSSNRPGGKGNDDIYGFKVAAKPGPRTLIFKGKVVKPQYDEPIAGVEVKVLDNNGGLLSQMFTKEDGTYQVEIPYTDIVSMEMIKDGYSTFRETYNPKELEELQKAPLQVQLASLSDIVKEKEGKKVLNNVNNFFFETGKSNVNIAMTAELDKVVDAIKKFPELRISIETHTDSKGGSSSNKRISEKRSQAIKAYLLSNGVSSENITKAVGYGEEKIINNCTNGVYCLDFLHKQNLRTLFVIDNYDAISQ</sequence>
<evidence type="ECO:0000259" key="6">
    <source>
        <dbReference type="PROSITE" id="PS51123"/>
    </source>
</evidence>
<keyword evidence="8" id="KW-1185">Reference proteome</keyword>
<dbReference type="InterPro" id="IPR036737">
    <property type="entry name" value="OmpA-like_sf"/>
</dbReference>
<dbReference type="InterPro" id="IPR050330">
    <property type="entry name" value="Bact_OuterMem_StrucFunc"/>
</dbReference>
<reference evidence="7 8" key="1">
    <citation type="submission" date="2020-06" db="EMBL/GenBank/DDBJ databases">
        <authorList>
            <person name="Isaeva M.P."/>
            <person name="Chernysheva N.Y."/>
        </authorList>
    </citation>
    <scope>NUCLEOTIDE SEQUENCE [LARGE SCALE GENOMIC DNA]</scope>
    <source>
        <strain evidence="7 8">KMM 6746</strain>
    </source>
</reference>
<dbReference type="PROSITE" id="PS51123">
    <property type="entry name" value="OMPA_2"/>
    <property type="match status" value="1"/>
</dbReference>
<comment type="subcellular location">
    <subcellularLocation>
        <location evidence="1">Cell outer membrane</location>
    </subcellularLocation>
</comment>
<name>A0ABS5WGI4_9FLAO</name>
<dbReference type="Pfam" id="PF00691">
    <property type="entry name" value="OmpA"/>
    <property type="match status" value="1"/>
</dbReference>